<gene>
    <name evidence="3" type="ORF">UBRO2_02375</name>
    <name evidence="2" type="ORF">UBRO_01688</name>
</gene>
<reference evidence="3" key="3">
    <citation type="submission" date="2018-08" db="EMBL/GenBank/DDBJ databases">
        <authorList>
            <person name="Guldener U."/>
        </authorList>
    </citation>
    <scope>NUCLEOTIDE SEQUENCE</scope>
    <source>
        <strain evidence="3">UB2</strain>
    </source>
</reference>
<dbReference type="Pfam" id="PF02515">
    <property type="entry name" value="CoA_transf_3"/>
    <property type="match status" value="1"/>
</dbReference>
<evidence type="ECO:0000313" key="2">
    <source>
        <dbReference type="EMBL" id="SAM77020.1"/>
    </source>
</evidence>
<evidence type="ECO:0008006" key="6">
    <source>
        <dbReference type="Google" id="ProtNLM"/>
    </source>
</evidence>
<dbReference type="EMBL" id="LT558119">
    <property type="protein sequence ID" value="SAM77020.1"/>
    <property type="molecule type" value="Genomic_DNA"/>
</dbReference>
<protein>
    <recommendedName>
        <fullName evidence="6">CAIB/BAIF family enzyme</fullName>
    </recommendedName>
</protein>
<accession>A0A1K0FZG6</accession>
<organism evidence="2 4">
    <name type="scientific">Ustilago bromivora</name>
    <dbReference type="NCBI Taxonomy" id="307758"/>
    <lineage>
        <taxon>Eukaryota</taxon>
        <taxon>Fungi</taxon>
        <taxon>Dikarya</taxon>
        <taxon>Basidiomycota</taxon>
        <taxon>Ustilaginomycotina</taxon>
        <taxon>Ustilaginomycetes</taxon>
        <taxon>Ustilaginales</taxon>
        <taxon>Ustilaginaceae</taxon>
        <taxon>Ustilago</taxon>
    </lineage>
</organism>
<proteinExistence type="inferred from homology"/>
<sequence length="593" mass="65254">MSPNHSTSTLDLIHQLWAQASLPPSILRNTINAGHIILPHEPSLHGQAIRSSFQLTAVAQAAASVVALTHSLYIRLLQLSSDEVTEEIVEGVVLDRVEVDARHAIAEYFGWTRLAPHPSSAVGMRENLANSIPTDSSEGRKVLGISPDAVADWDDLAGLYETKPGGRGIKGVVRIHTNFPHHKLGILQLLGLLPPEIRWNDEGIQRVFERVRKEDIQRGMKNWDAFEFEAAAQGRGLCVTVYRSRDEWMGSAMGKALRNWMEENVDSSAFRISRIASGDCLEQKREKGRGRGRGRLKVIDMSRVIAGPVATRSLAALGADVLLISSPHLPNLPLREIDTARGKRTTFLHLATSSSELPPELISLIEQADVFSQAYRPASLASKGLTPEKLQQLRPGIIYAELCAFGFTGPWSDRRAYDSLTQTAVGMNYLESTHYSDYLGKKEEEERVEPKPLPVQALDYVAGSLMCFATLSAKCRAMLEGDEGVGWKVQVSLASVAEWIISLGQLEEMQAWEEPPERALPENGAGWVEAYKVRGSKKGEEGRVEVLAIRPASIAARAAVEQRQQEGQEGKGGEGLQWTVPAHLNVDALKWID</sequence>
<dbReference type="EMBL" id="ULHB01000036">
    <property type="protein sequence ID" value="SYW78183.1"/>
    <property type="molecule type" value="Genomic_DNA"/>
</dbReference>
<keyword evidence="5" id="KW-1185">Reference proteome</keyword>
<dbReference type="Proteomes" id="UP000658997">
    <property type="component" value="Unassembled WGS sequence"/>
</dbReference>
<dbReference type="Gene3D" id="3.40.50.10540">
    <property type="entry name" value="Crotonobetainyl-coa:carnitine coa-transferase, domain 1"/>
    <property type="match status" value="1"/>
</dbReference>
<evidence type="ECO:0000313" key="3">
    <source>
        <dbReference type="EMBL" id="SYW78183.1"/>
    </source>
</evidence>
<dbReference type="InterPro" id="IPR003673">
    <property type="entry name" value="CoA-Trfase_fam_III"/>
</dbReference>
<name>A0A1K0FZG6_9BASI</name>
<reference evidence="4" key="1">
    <citation type="submission" date="2016-04" db="EMBL/GenBank/DDBJ databases">
        <authorList>
            <person name="Guldener U."/>
            <person name="Guldener U."/>
        </authorList>
    </citation>
    <scope>NUCLEOTIDE SEQUENCE [LARGE SCALE GENOMIC DNA]</scope>
    <source>
        <strain evidence="4">UB2112</strain>
    </source>
</reference>
<evidence type="ECO:0000313" key="4">
    <source>
        <dbReference type="Proteomes" id="UP000179920"/>
    </source>
</evidence>
<dbReference type="InterPro" id="IPR023606">
    <property type="entry name" value="CoA-Trfase_III_dom_1_sf"/>
</dbReference>
<dbReference type="PANTHER" id="PTHR48228:SF4">
    <property type="entry name" value="BLR3030 PROTEIN"/>
    <property type="match status" value="1"/>
</dbReference>
<comment type="similarity">
    <text evidence="1">Belongs to the CoA-transferase III family.</text>
</comment>
<dbReference type="GO" id="GO:0003824">
    <property type="term" value="F:catalytic activity"/>
    <property type="evidence" value="ECO:0007669"/>
    <property type="project" value="InterPro"/>
</dbReference>
<dbReference type="InterPro" id="IPR050509">
    <property type="entry name" value="CoA-transferase_III"/>
</dbReference>
<dbReference type="AlphaFoldDB" id="A0A1K0FZG6"/>
<dbReference type="Proteomes" id="UP000179920">
    <property type="component" value="Chromosome III"/>
</dbReference>
<dbReference type="OrthoDB" id="2308815at2759"/>
<evidence type="ECO:0000313" key="5">
    <source>
        <dbReference type="Proteomes" id="UP000658997"/>
    </source>
</evidence>
<dbReference type="PANTHER" id="PTHR48228">
    <property type="entry name" value="SUCCINYL-COA--D-CITRAMALATE COA-TRANSFERASE"/>
    <property type="match status" value="1"/>
</dbReference>
<dbReference type="SUPFAM" id="SSF89796">
    <property type="entry name" value="CoA-transferase family III (CaiB/BaiF)"/>
    <property type="match status" value="2"/>
</dbReference>
<evidence type="ECO:0000256" key="1">
    <source>
        <dbReference type="ARBA" id="ARBA00008383"/>
    </source>
</evidence>
<reference evidence="2" key="2">
    <citation type="submission" date="2016-04" db="EMBL/GenBank/DDBJ databases">
        <authorList>
            <person name="Evans L.H."/>
            <person name="Alamgir A."/>
            <person name="Owens N."/>
            <person name="Weber N.D."/>
            <person name="Virtaneva K."/>
            <person name="Barbian K."/>
            <person name="Babar A."/>
            <person name="Rosenke K."/>
        </authorList>
    </citation>
    <scope>NUCLEOTIDE SEQUENCE</scope>
    <source>
        <strain evidence="2">UB2112</strain>
    </source>
</reference>